<dbReference type="EMBL" id="JBHSIU010000130">
    <property type="protein sequence ID" value="MFC5007812.1"/>
    <property type="molecule type" value="Genomic_DNA"/>
</dbReference>
<keyword evidence="2" id="KW-1003">Cell membrane</keyword>
<keyword evidence="5 7" id="KW-0472">Membrane</keyword>
<feature type="transmembrane region" description="Helical" evidence="7">
    <location>
        <begin position="295"/>
        <end position="319"/>
    </location>
</feature>
<dbReference type="Proteomes" id="UP001595912">
    <property type="component" value="Unassembled WGS sequence"/>
</dbReference>
<feature type="transmembrane region" description="Helical" evidence="7">
    <location>
        <begin position="784"/>
        <end position="809"/>
    </location>
</feature>
<evidence type="ECO:0000313" key="10">
    <source>
        <dbReference type="Proteomes" id="UP001595912"/>
    </source>
</evidence>
<feature type="transmembrane region" description="Helical" evidence="7">
    <location>
        <begin position="735"/>
        <end position="757"/>
    </location>
</feature>
<keyword evidence="10" id="KW-1185">Reference proteome</keyword>
<keyword evidence="3 7" id="KW-0812">Transmembrane</keyword>
<dbReference type="InterPro" id="IPR050250">
    <property type="entry name" value="Macrolide_Exporter_MacB"/>
</dbReference>
<comment type="subcellular location">
    <subcellularLocation>
        <location evidence="1">Cell membrane</location>
        <topology evidence="1">Multi-pass membrane protein</topology>
    </subcellularLocation>
</comment>
<feature type="transmembrane region" description="Helical" evidence="7">
    <location>
        <begin position="348"/>
        <end position="370"/>
    </location>
</feature>
<feature type="domain" description="ABC3 transporter permease C-terminal" evidence="8">
    <location>
        <begin position="736"/>
        <end position="847"/>
    </location>
</feature>
<protein>
    <submittedName>
        <fullName evidence="9">FtsX-like permease family protein</fullName>
    </submittedName>
</protein>
<evidence type="ECO:0000256" key="5">
    <source>
        <dbReference type="ARBA" id="ARBA00023136"/>
    </source>
</evidence>
<dbReference type="RefSeq" id="WP_380128456.1">
    <property type="nucleotide sequence ID" value="NZ_JBHSIU010000130.1"/>
</dbReference>
<feature type="transmembrane region" description="Helical" evidence="7">
    <location>
        <begin position="461"/>
        <end position="485"/>
    </location>
</feature>
<evidence type="ECO:0000256" key="7">
    <source>
        <dbReference type="SAM" id="Phobius"/>
    </source>
</evidence>
<reference evidence="10" key="1">
    <citation type="journal article" date="2019" name="Int. J. Syst. Evol. Microbiol.">
        <title>The Global Catalogue of Microorganisms (GCM) 10K type strain sequencing project: providing services to taxonomists for standard genome sequencing and annotation.</title>
        <authorList>
            <consortium name="The Broad Institute Genomics Platform"/>
            <consortium name="The Broad Institute Genome Sequencing Center for Infectious Disease"/>
            <person name="Wu L."/>
            <person name="Ma J."/>
        </authorList>
    </citation>
    <scope>NUCLEOTIDE SEQUENCE [LARGE SCALE GENOMIC DNA]</scope>
    <source>
        <strain evidence="10">CGMCC 4.7152</strain>
    </source>
</reference>
<organism evidence="9 10">
    <name type="scientific">Dactylosporangium cerinum</name>
    <dbReference type="NCBI Taxonomy" id="1434730"/>
    <lineage>
        <taxon>Bacteria</taxon>
        <taxon>Bacillati</taxon>
        <taxon>Actinomycetota</taxon>
        <taxon>Actinomycetes</taxon>
        <taxon>Micromonosporales</taxon>
        <taxon>Micromonosporaceae</taxon>
        <taxon>Dactylosporangium</taxon>
    </lineage>
</organism>
<dbReference type="InterPro" id="IPR003838">
    <property type="entry name" value="ABC3_permease_C"/>
</dbReference>
<gene>
    <name evidence="9" type="ORF">ACFPIJ_59640</name>
</gene>
<evidence type="ECO:0000259" key="8">
    <source>
        <dbReference type="Pfam" id="PF02687"/>
    </source>
</evidence>
<evidence type="ECO:0000256" key="4">
    <source>
        <dbReference type="ARBA" id="ARBA00022989"/>
    </source>
</evidence>
<sequence length="858" mass="86029">MIRLAIGTLRRHRGAYAGTFLAAVLAVALLSGGGLLLASVLTAKPPADRFAAAAVVVSGERAVTVETVTHKKKKNKDKVKRKVKTERLTGAGTLPAGLADRLAALPGVAAAVPDLAFPVEVTAKGRALRGADGAPVVGHGWASAGLTPYTMRNGNPPGPGEAVLDADLATRAGLTAGAEVTVTSRTGVRTLRISGIAAPAGRDGLPAQGALFVADAEAAALSGLDGPTAVGILAAPGAGDLRAAVEQAVAGQAVTGQAVTGGSTVIGAVTVLTGDDRVRADLPGALPDYIAPISIFGFLIGITAFAAVFVLTGTVTLGVRQRLRELALLRTAGATPGQLRRLLSLESLLLAGCAAIPGAPLGIVAAEAVAARFRRLGAVPPQFTVQINPLVLIAAAAAGLLVTAVAARIAGRRAARIAPTQALTETAGAPAGGWFTRVLAAVVAAGGAVAVLTFVPLGGPFGMGMSFVSSALLLCAVAALGPLAVRPLTAVVSRLLGAGPVGRLAAQVTRAEPRRVAAVAVPLVLMFAINATMLLNSRMLTGITAGEQAARTASATAQVTAPQGLALGTAEAVMAVPGVTGAAATVPTRIVVVAGGKPEDHVAQGLLTTGTQAALDLGFTAGGFSDGAFAASRYLAGLYGWTVGQDVELRLADGHRVRLRLTGVYERSRGFGDAVLPAALVAAHDPRGLVRGISVRYDPGTAERIRAAVPGVVVTPSSATEAAGDAQEQQGAWELMVVVTLGFTAIAILNTFAIATTGRRREFADLRLAGATTGQLHRLAAREALIVVTAGLALGALITGVVVGAFSVAQDGVFRVVVDPATYATMAAGVAALGLLAGVLPARVLLRRRALPALADDQ</sequence>
<evidence type="ECO:0000256" key="3">
    <source>
        <dbReference type="ARBA" id="ARBA00022692"/>
    </source>
</evidence>
<name>A0ABV9WGD5_9ACTN</name>
<evidence type="ECO:0000256" key="2">
    <source>
        <dbReference type="ARBA" id="ARBA00022475"/>
    </source>
</evidence>
<evidence type="ECO:0000256" key="6">
    <source>
        <dbReference type="ARBA" id="ARBA00038076"/>
    </source>
</evidence>
<feature type="transmembrane region" description="Helical" evidence="7">
    <location>
        <begin position="431"/>
        <end position="455"/>
    </location>
</feature>
<dbReference type="PANTHER" id="PTHR30572:SF4">
    <property type="entry name" value="ABC TRANSPORTER PERMEASE YTRF"/>
    <property type="match status" value="1"/>
</dbReference>
<keyword evidence="4 7" id="KW-1133">Transmembrane helix</keyword>
<feature type="domain" description="ABC3 transporter permease C-terminal" evidence="8">
    <location>
        <begin position="298"/>
        <end position="419"/>
    </location>
</feature>
<dbReference type="PANTHER" id="PTHR30572">
    <property type="entry name" value="MEMBRANE COMPONENT OF TRANSPORTER-RELATED"/>
    <property type="match status" value="1"/>
</dbReference>
<evidence type="ECO:0000313" key="9">
    <source>
        <dbReference type="EMBL" id="MFC5007812.1"/>
    </source>
</evidence>
<accession>A0ABV9WGD5</accession>
<dbReference type="Pfam" id="PF02687">
    <property type="entry name" value="FtsX"/>
    <property type="match status" value="2"/>
</dbReference>
<feature type="transmembrane region" description="Helical" evidence="7">
    <location>
        <begin position="821"/>
        <end position="840"/>
    </location>
</feature>
<feature type="transmembrane region" description="Helical" evidence="7">
    <location>
        <begin position="390"/>
        <end position="410"/>
    </location>
</feature>
<proteinExistence type="inferred from homology"/>
<comment type="caution">
    <text evidence="9">The sequence shown here is derived from an EMBL/GenBank/DDBJ whole genome shotgun (WGS) entry which is preliminary data.</text>
</comment>
<comment type="similarity">
    <text evidence="6">Belongs to the ABC-4 integral membrane protein family.</text>
</comment>
<feature type="transmembrane region" description="Helical" evidence="7">
    <location>
        <begin position="516"/>
        <end position="535"/>
    </location>
</feature>
<evidence type="ECO:0000256" key="1">
    <source>
        <dbReference type="ARBA" id="ARBA00004651"/>
    </source>
</evidence>